<dbReference type="AlphaFoldDB" id="M6FQU7"/>
<evidence type="ECO:0000313" key="3">
    <source>
        <dbReference type="Proteomes" id="UP000012101"/>
    </source>
</evidence>
<proteinExistence type="predicted"/>
<evidence type="ECO:0000313" key="2">
    <source>
        <dbReference type="EMBL" id="EMM72499.1"/>
    </source>
</evidence>
<keyword evidence="1" id="KW-1133">Transmembrane helix</keyword>
<organism evidence="2 3">
    <name type="scientific">Leptospira weilii str. 2006001855</name>
    <dbReference type="NCBI Taxonomy" id="996804"/>
    <lineage>
        <taxon>Bacteria</taxon>
        <taxon>Pseudomonadati</taxon>
        <taxon>Spirochaetota</taxon>
        <taxon>Spirochaetia</taxon>
        <taxon>Leptospirales</taxon>
        <taxon>Leptospiraceae</taxon>
        <taxon>Leptospira</taxon>
    </lineage>
</organism>
<keyword evidence="1" id="KW-0812">Transmembrane</keyword>
<reference evidence="2 3" key="1">
    <citation type="submission" date="2013-01" db="EMBL/GenBank/DDBJ databases">
        <authorList>
            <person name="Harkins D.M."/>
            <person name="Durkin A.S."/>
            <person name="Brinkac L.M."/>
            <person name="Haft D.H."/>
            <person name="Selengut J.D."/>
            <person name="Sanka R."/>
            <person name="DePew J."/>
            <person name="Purushe J."/>
            <person name="Hospenthal D.R."/>
            <person name="Murray C.K."/>
            <person name="Pimentel G."/>
            <person name="Wasfy M."/>
            <person name="Vinetz J.M."/>
            <person name="Sutton G.G."/>
            <person name="Nierman W.C."/>
            <person name="Fouts D.E."/>
        </authorList>
    </citation>
    <scope>NUCLEOTIDE SEQUENCE [LARGE SCALE GENOMIC DNA]</scope>
    <source>
        <strain evidence="2 3">2006001855</strain>
    </source>
</reference>
<name>M6FQU7_9LEPT</name>
<dbReference type="Proteomes" id="UP000012101">
    <property type="component" value="Unassembled WGS sequence"/>
</dbReference>
<dbReference type="EMBL" id="AFJM02000040">
    <property type="protein sequence ID" value="EMM72499.1"/>
    <property type="molecule type" value="Genomic_DNA"/>
</dbReference>
<accession>M6FQU7</accession>
<sequence>MKKNTEFSTEIKSLERISEQHIFKNKNTIQKRDIRKNKSLFIFFITLLLILKNFER</sequence>
<keyword evidence="1" id="KW-0472">Membrane</keyword>
<gene>
    <name evidence="2" type="ORF">LEP1GSC038_3277</name>
</gene>
<comment type="caution">
    <text evidence="2">The sequence shown here is derived from an EMBL/GenBank/DDBJ whole genome shotgun (WGS) entry which is preliminary data.</text>
</comment>
<feature type="transmembrane region" description="Helical" evidence="1">
    <location>
        <begin position="39"/>
        <end position="54"/>
    </location>
</feature>
<evidence type="ECO:0000256" key="1">
    <source>
        <dbReference type="SAM" id="Phobius"/>
    </source>
</evidence>
<protein>
    <submittedName>
        <fullName evidence="2">Uncharacterized protein</fullName>
    </submittedName>
</protein>